<organism evidence="3">
    <name type="scientific">Cladocopium goreaui</name>
    <dbReference type="NCBI Taxonomy" id="2562237"/>
    <lineage>
        <taxon>Eukaryota</taxon>
        <taxon>Sar</taxon>
        <taxon>Alveolata</taxon>
        <taxon>Dinophyceae</taxon>
        <taxon>Suessiales</taxon>
        <taxon>Symbiodiniaceae</taxon>
        <taxon>Cladocopium</taxon>
    </lineage>
</organism>
<accession>A0A9P1BHK9</accession>
<name>A0A9P1BHK9_9DINO</name>
<feature type="region of interest" description="Disordered" evidence="1">
    <location>
        <begin position="138"/>
        <end position="175"/>
    </location>
</feature>
<feature type="compositionally biased region" description="Basic and acidic residues" evidence="1">
    <location>
        <begin position="147"/>
        <end position="175"/>
    </location>
</feature>
<keyword evidence="2" id="KW-0472">Membrane</keyword>
<proteinExistence type="predicted"/>
<dbReference type="EMBL" id="CAMXCT010000079">
    <property type="protein sequence ID" value="CAI3973482.1"/>
    <property type="molecule type" value="Genomic_DNA"/>
</dbReference>
<dbReference type="AlphaFoldDB" id="A0A9P1BHK9"/>
<evidence type="ECO:0000313" key="4">
    <source>
        <dbReference type="EMBL" id="CAL4760794.1"/>
    </source>
</evidence>
<dbReference type="GO" id="GO:0016301">
    <property type="term" value="F:kinase activity"/>
    <property type="evidence" value="ECO:0007669"/>
    <property type="project" value="UniProtKB-KW"/>
</dbReference>
<comment type="caution">
    <text evidence="3">The sequence shown here is derived from an EMBL/GenBank/DDBJ whole genome shotgun (WGS) entry which is preliminary data.</text>
</comment>
<sequence length="175" mass="19213">MVPMLGLAYWPLLLWLPLIAVQYAAVVHLGSGMQSAVHSITAILVDTPVCSLMKIIWCVMLVLCLDCVRNVFKPGTAAGSDMQTAQMFEAYAAKEGALVLALNLAAMMAIQALHVITGRYAKLELNLDAMKRQAQQASEFSKQLMADSKDGKAPETKMESKKEEEKEGELRKRVD</sequence>
<reference evidence="4 5" key="2">
    <citation type="submission" date="2024-05" db="EMBL/GenBank/DDBJ databases">
        <authorList>
            <person name="Chen Y."/>
            <person name="Shah S."/>
            <person name="Dougan E. K."/>
            <person name="Thang M."/>
            <person name="Chan C."/>
        </authorList>
    </citation>
    <scope>NUCLEOTIDE SEQUENCE [LARGE SCALE GENOMIC DNA]</scope>
</reference>
<feature type="transmembrane region" description="Helical" evidence="2">
    <location>
        <begin position="40"/>
        <end position="65"/>
    </location>
</feature>
<evidence type="ECO:0000256" key="1">
    <source>
        <dbReference type="SAM" id="MobiDB-lite"/>
    </source>
</evidence>
<dbReference type="EMBL" id="CAMXCT020000079">
    <property type="protein sequence ID" value="CAL1126857.1"/>
    <property type="molecule type" value="Genomic_DNA"/>
</dbReference>
<reference evidence="3" key="1">
    <citation type="submission" date="2022-10" db="EMBL/GenBank/DDBJ databases">
        <authorList>
            <person name="Chen Y."/>
            <person name="Dougan E. K."/>
            <person name="Chan C."/>
            <person name="Rhodes N."/>
            <person name="Thang M."/>
        </authorList>
    </citation>
    <scope>NUCLEOTIDE SEQUENCE</scope>
</reference>
<evidence type="ECO:0000313" key="5">
    <source>
        <dbReference type="Proteomes" id="UP001152797"/>
    </source>
</evidence>
<evidence type="ECO:0000313" key="3">
    <source>
        <dbReference type="EMBL" id="CAI3973482.1"/>
    </source>
</evidence>
<dbReference type="OrthoDB" id="10457410at2759"/>
<keyword evidence="5" id="KW-1185">Reference proteome</keyword>
<protein>
    <submittedName>
        <fullName evidence="4">Protein kinase domain-containing protein</fullName>
    </submittedName>
</protein>
<keyword evidence="4" id="KW-0808">Transferase</keyword>
<keyword evidence="4" id="KW-0418">Kinase</keyword>
<evidence type="ECO:0000256" key="2">
    <source>
        <dbReference type="SAM" id="Phobius"/>
    </source>
</evidence>
<dbReference type="EMBL" id="CAMXCT030000079">
    <property type="protein sequence ID" value="CAL4760794.1"/>
    <property type="molecule type" value="Genomic_DNA"/>
</dbReference>
<keyword evidence="2" id="KW-0812">Transmembrane</keyword>
<gene>
    <name evidence="3" type="ORF">C1SCF055_LOCUS1987</name>
</gene>
<dbReference type="Proteomes" id="UP001152797">
    <property type="component" value="Unassembled WGS sequence"/>
</dbReference>
<keyword evidence="2" id="KW-1133">Transmembrane helix</keyword>